<dbReference type="AlphaFoldDB" id="A0AA87Z7B0"/>
<dbReference type="Proteomes" id="UP001187192">
    <property type="component" value="Unassembled WGS sequence"/>
</dbReference>
<comment type="caution">
    <text evidence="2">The sequence shown here is derived from an EMBL/GenBank/DDBJ whole genome shotgun (WGS) entry which is preliminary data.</text>
</comment>
<protein>
    <submittedName>
        <fullName evidence="2">Uncharacterized protein</fullName>
    </submittedName>
</protein>
<proteinExistence type="predicted"/>
<organism evidence="2 3">
    <name type="scientific">Ficus carica</name>
    <name type="common">Common fig</name>
    <dbReference type="NCBI Taxonomy" id="3494"/>
    <lineage>
        <taxon>Eukaryota</taxon>
        <taxon>Viridiplantae</taxon>
        <taxon>Streptophyta</taxon>
        <taxon>Embryophyta</taxon>
        <taxon>Tracheophyta</taxon>
        <taxon>Spermatophyta</taxon>
        <taxon>Magnoliopsida</taxon>
        <taxon>eudicotyledons</taxon>
        <taxon>Gunneridae</taxon>
        <taxon>Pentapetalae</taxon>
        <taxon>rosids</taxon>
        <taxon>fabids</taxon>
        <taxon>Rosales</taxon>
        <taxon>Moraceae</taxon>
        <taxon>Ficeae</taxon>
        <taxon>Ficus</taxon>
    </lineage>
</organism>
<gene>
    <name evidence="1" type="ORF">TIFTF001_040359</name>
    <name evidence="2" type="ORF">TIFTF001_040361</name>
</gene>
<dbReference type="EMBL" id="BTGU01001421">
    <property type="protein sequence ID" value="GMN22891.1"/>
    <property type="molecule type" value="Genomic_DNA"/>
</dbReference>
<accession>A0AA87Z7B0</accession>
<reference evidence="2" key="1">
    <citation type="submission" date="2023-07" db="EMBL/GenBank/DDBJ databases">
        <title>draft genome sequence of fig (Ficus carica).</title>
        <authorList>
            <person name="Takahashi T."/>
            <person name="Nishimura K."/>
        </authorList>
    </citation>
    <scope>NUCLEOTIDE SEQUENCE</scope>
</reference>
<evidence type="ECO:0000313" key="3">
    <source>
        <dbReference type="Proteomes" id="UP001187192"/>
    </source>
</evidence>
<evidence type="ECO:0000313" key="2">
    <source>
        <dbReference type="EMBL" id="GMN22891.1"/>
    </source>
</evidence>
<evidence type="ECO:0000313" key="1">
    <source>
        <dbReference type="EMBL" id="GMN22879.1"/>
    </source>
</evidence>
<name>A0AA87Z7B0_FICCA</name>
<dbReference type="EMBL" id="BTGU01001420">
    <property type="protein sequence ID" value="GMN22879.1"/>
    <property type="molecule type" value="Genomic_DNA"/>
</dbReference>
<sequence>MERKENGNGNDNRNSNGIEWKRFKIIRKMNASQSEEKMEVWMNLIRPVGLGFSTGGRCTSSSKLIISEASSMEDHGNNQVTRFLTKVILEMSKIKGELRSLNNGLNSLRDDHKRSENHIQESLQYIMDGLKRVEGFSEYAGVDCSCKKYDGSVDNLHKKRNSCFANGISIENKRARSDFATNFCAKGEMSSGLKSNLKGEAERGVKVTPTLVTRVGISSNMKKSSNRFDKPGVFDKSGSCPNVFYKCGSYHLSKPLVVVDQATVLEYIFDEKLDPL</sequence>
<keyword evidence="3" id="KW-1185">Reference proteome</keyword>